<evidence type="ECO:0000259" key="6">
    <source>
        <dbReference type="PROSITE" id="PS50923"/>
    </source>
</evidence>
<protein>
    <recommendedName>
        <fullName evidence="6">Sushi domain-containing protein</fullName>
    </recommendedName>
</protein>
<keyword evidence="8" id="KW-1185">Reference proteome</keyword>
<dbReference type="Ensembl" id="ENSSAUT00010030362.1">
    <property type="protein sequence ID" value="ENSSAUP00010028783.1"/>
    <property type="gene ID" value="ENSSAUG00010012390.1"/>
</dbReference>
<feature type="domain" description="Sushi" evidence="6">
    <location>
        <begin position="86"/>
        <end position="146"/>
    </location>
</feature>
<evidence type="ECO:0000256" key="5">
    <source>
        <dbReference type="SAM" id="SignalP"/>
    </source>
</evidence>
<feature type="domain" description="Sushi" evidence="6">
    <location>
        <begin position="208"/>
        <end position="268"/>
    </location>
</feature>
<feature type="domain" description="Sushi" evidence="6">
    <location>
        <begin position="1023"/>
        <end position="1076"/>
    </location>
</feature>
<organism evidence="7 8">
    <name type="scientific">Sparus aurata</name>
    <name type="common">Gilthead sea bream</name>
    <dbReference type="NCBI Taxonomy" id="8175"/>
    <lineage>
        <taxon>Eukaryota</taxon>
        <taxon>Metazoa</taxon>
        <taxon>Chordata</taxon>
        <taxon>Craniata</taxon>
        <taxon>Vertebrata</taxon>
        <taxon>Euteleostomi</taxon>
        <taxon>Actinopterygii</taxon>
        <taxon>Neopterygii</taxon>
        <taxon>Teleostei</taxon>
        <taxon>Neoteleostei</taxon>
        <taxon>Acanthomorphata</taxon>
        <taxon>Eupercaria</taxon>
        <taxon>Spariformes</taxon>
        <taxon>Sparidae</taxon>
        <taxon>Sparus</taxon>
    </lineage>
</organism>
<dbReference type="GeneTree" id="ENSGT00940000154386"/>
<feature type="disulfide bond" evidence="4">
    <location>
        <begin position="117"/>
        <end position="144"/>
    </location>
</feature>
<feature type="domain" description="Sushi" evidence="6">
    <location>
        <begin position="334"/>
        <end position="393"/>
    </location>
</feature>
<keyword evidence="1 4" id="KW-0768">Sushi</keyword>
<feature type="domain" description="Sushi" evidence="6">
    <location>
        <begin position="765"/>
        <end position="826"/>
    </location>
</feature>
<reference evidence="7" key="3">
    <citation type="submission" date="2025-09" db="UniProtKB">
        <authorList>
            <consortium name="Ensembl"/>
        </authorList>
    </citation>
    <scope>IDENTIFICATION</scope>
</reference>
<dbReference type="InterPro" id="IPR051503">
    <property type="entry name" value="ComplSys_Reg/VirEntry_Med"/>
</dbReference>
<dbReference type="InterPro" id="IPR000436">
    <property type="entry name" value="Sushi_SCR_CCP_dom"/>
</dbReference>
<feature type="chain" id="PRO_5025685374" description="Sushi domain-containing protein" evidence="5">
    <location>
        <begin position="26"/>
        <end position="1198"/>
    </location>
</feature>
<evidence type="ECO:0000256" key="2">
    <source>
        <dbReference type="ARBA" id="ARBA00022729"/>
    </source>
</evidence>
<dbReference type="Gene3D" id="2.10.70.10">
    <property type="entry name" value="Complement Module, domain 1"/>
    <property type="match status" value="17"/>
</dbReference>
<evidence type="ECO:0000313" key="8">
    <source>
        <dbReference type="Proteomes" id="UP000472265"/>
    </source>
</evidence>
<dbReference type="PANTHER" id="PTHR45785">
    <property type="entry name" value="COMPLEMENT FACTOR H-RELATED"/>
    <property type="match status" value="1"/>
</dbReference>
<reference evidence="7" key="1">
    <citation type="submission" date="2021-04" db="EMBL/GenBank/DDBJ databases">
        <authorList>
            <consortium name="Wellcome Sanger Institute Data Sharing"/>
        </authorList>
    </citation>
    <scope>NUCLEOTIDE SEQUENCE [LARGE SCALE GENOMIC DNA]</scope>
</reference>
<evidence type="ECO:0000313" key="7">
    <source>
        <dbReference type="Ensembl" id="ENSSAUP00010028783.1"/>
    </source>
</evidence>
<accession>A0A671VP38</accession>
<feature type="disulfide bond" evidence="4">
    <location>
        <begin position="985"/>
        <end position="1012"/>
    </location>
</feature>
<dbReference type="PANTHER" id="PTHR45785:SF7">
    <property type="entry name" value="COMPLEMENT FACTOR H"/>
    <property type="match status" value="1"/>
</dbReference>
<dbReference type="PROSITE" id="PS50923">
    <property type="entry name" value="SUSHI"/>
    <property type="match status" value="13"/>
</dbReference>
<comment type="caution">
    <text evidence="4">Lacks conserved residue(s) required for the propagation of feature annotation.</text>
</comment>
<dbReference type="FunCoup" id="A0A671VP38">
    <property type="interactions" value="404"/>
</dbReference>
<feature type="domain" description="Sushi" evidence="6">
    <location>
        <begin position="952"/>
        <end position="1014"/>
    </location>
</feature>
<dbReference type="Proteomes" id="UP000472265">
    <property type="component" value="Chromosome 11"/>
</dbReference>
<proteinExistence type="predicted"/>
<reference evidence="7" key="2">
    <citation type="submission" date="2025-08" db="UniProtKB">
        <authorList>
            <consortium name="Ensembl"/>
        </authorList>
    </citation>
    <scope>IDENTIFICATION</scope>
</reference>
<feature type="disulfide bond" evidence="4">
    <location>
        <begin position="797"/>
        <end position="824"/>
    </location>
</feature>
<dbReference type="InParanoid" id="A0A671VP38"/>
<name>A0A671VP38_SPAAU</name>
<feature type="domain" description="Sushi" evidence="6">
    <location>
        <begin position="477"/>
        <end position="532"/>
    </location>
</feature>
<evidence type="ECO:0000256" key="1">
    <source>
        <dbReference type="ARBA" id="ARBA00022659"/>
    </source>
</evidence>
<dbReference type="InterPro" id="IPR035976">
    <property type="entry name" value="Sushi/SCR/CCP_sf"/>
</dbReference>
<feature type="disulfide bond" evidence="4">
    <location>
        <begin position="149"/>
        <end position="192"/>
    </location>
</feature>
<feature type="disulfide bond" evidence="4">
    <location>
        <begin position="1080"/>
        <end position="1123"/>
    </location>
</feature>
<dbReference type="AlphaFoldDB" id="A0A671VP38"/>
<feature type="domain" description="Sushi" evidence="6">
    <location>
        <begin position="888"/>
        <end position="951"/>
    </location>
</feature>
<keyword evidence="2 5" id="KW-0732">Signal</keyword>
<feature type="domain" description="Sushi" evidence="6">
    <location>
        <begin position="654"/>
        <end position="715"/>
    </location>
</feature>
<feature type="domain" description="Sushi" evidence="6">
    <location>
        <begin position="1078"/>
        <end position="1136"/>
    </location>
</feature>
<sequence length="1198" mass="135594">MLVFLSYSFIYRFFFIWFSFHPTDCTRQNFLESKLYDANFDTTTLEESYPGGRQIRVGCKVGYTGFFKIICTQGEWISKGTKCQPRSCGHPGDAQFADFHLEEDTDFVFGSKVVYTCHKGYQMVSRINYRRCLAAGWDGVVPVCEAQQCPLINVDDNVQVNGDPEEATFGNVVRFSCKSNTEILFGPTEIYCDESGSWSGDAPKCKAIKCEAPKIENGIVHGNNREYDEHEVLHFSCIDKYKRTEERPSKCTKIGLRAEWSPTPMCELVKCRLTLPPLEGTSYEPAYRNVFTPDEQVTVTCGKKYWISSPRDTSAVTTCTDTGEWTVRPICKEVTCSNQRDRHVYTWDVYWGQKITLGDTARYRCRSNYKSPDGSYIAKCTRDGWRPNPLCQEITCERQDIPHANIVNRKWSYKYNEVAKYECAEGYGGSPTRTCGGNGWTGDSQCTGEEMQNVLSLLAIHKLKTNSYQCFECKTKILCVKPDIQDADITSNKKERYRHSEQVQFECKNGAGKHFTVTCKHGNWTGIQSCAGKKRTTTTNTFLYNYVLSYTCNPGYKLYTNGWWGEAKCLGSEWSGLESAQCIEETKCGEIPAIPHAEMEHEHRAYEQNESIPIICKTGYQAQDDRLICQGGKWTLNGTSLETSTLPHVCARDNPCSQPPRIENAVVKPSYQQKFLSGSVVTYQCRAEYTMDEGNTGTLECVNGEWENKSIICTCKYIEKLSESQTTFRNILFVTAQPLVKMRSSLILLFLQLWGNVQVSVSQNVTCTELPYVPHAYLSEETERAQYLEGHVIHFTCEMGYISGPTIRYVCTNGGWVDIHKGPCYLRPCELPDDTPNGYYQLIHGAEFVFGSTIKYFCNEGYQMMSRVDTRTCMLNKWSNHVPICEALSCEPPPADGRIKINGLLDNEEPILPDRFLTFGCDDPGTYLNGSSMLICGKDGKWDKPFPSCEDITCQVKEMHNHLSVAGLSTANKTVKSGHTIWFQCNSPYILDGSEAIECLQSGEWSAPFPTCTKKCEVTGVPNNVHITPNVRNNHVRTGQKLRFTCRYRGHFLRGDAVVECLADGQWSAPFPTCGDPLGCDSPPPLADGDIKGSFRFQYSHGERVEYICQNLYEMLGGPFQTCENGKWLGTMRCLRPCTVDADVMSRHNIAFKYKRYDKLYAPHNDEIEFKCVTGRPYGTLNMRSRCIDGVMPLPTCR</sequence>
<dbReference type="Pfam" id="PF00084">
    <property type="entry name" value="Sushi"/>
    <property type="match status" value="13"/>
</dbReference>
<dbReference type="SMART" id="SM00032">
    <property type="entry name" value="CCP"/>
    <property type="match status" value="17"/>
</dbReference>
<feature type="domain" description="Sushi" evidence="6">
    <location>
        <begin position="269"/>
        <end position="333"/>
    </location>
</feature>
<evidence type="ECO:0000256" key="4">
    <source>
        <dbReference type="PROSITE-ProRule" id="PRU00302"/>
    </source>
</evidence>
<feature type="domain" description="Sushi" evidence="6">
    <location>
        <begin position="147"/>
        <end position="207"/>
    </location>
</feature>
<feature type="domain" description="Sushi" evidence="6">
    <location>
        <begin position="827"/>
        <end position="887"/>
    </location>
</feature>
<keyword evidence="3 4" id="KW-1015">Disulfide bond</keyword>
<dbReference type="SUPFAM" id="SSF57535">
    <property type="entry name" value="Complement control module/SCR domain"/>
    <property type="match status" value="14"/>
</dbReference>
<evidence type="ECO:0000256" key="3">
    <source>
        <dbReference type="ARBA" id="ARBA00023157"/>
    </source>
</evidence>
<dbReference type="CDD" id="cd00033">
    <property type="entry name" value="CCP"/>
    <property type="match status" value="10"/>
</dbReference>
<feature type="disulfide bond" evidence="4">
    <location>
        <begin position="858"/>
        <end position="885"/>
    </location>
</feature>
<feature type="signal peptide" evidence="5">
    <location>
        <begin position="1"/>
        <end position="25"/>
    </location>
</feature>